<evidence type="ECO:0008006" key="5">
    <source>
        <dbReference type="Google" id="ProtNLM"/>
    </source>
</evidence>
<keyword evidence="2" id="KW-0732">Signal</keyword>
<dbReference type="RefSeq" id="WP_086063580.1">
    <property type="nucleotide sequence ID" value="NZ_CP021108.1"/>
</dbReference>
<sequence length="480" mass="49169">MHCFVWRRAWRAVLAALVACGVQTGARAAPVPAISTIPVEHADRPAREPVLLAQNDSTRVSGLPAQADSTRMPVLLAQAGRGLGVLAPALPMPVKPQAPVGVTAELLPCSVPEASAEAAAPAAADPAGSAPARDAASGLPPASNEATAASSPDAQAGDDMPASVMEGCPVVPTAASEAADATAGGLDLDYVPLPPGSTPVKWGRPLGTPKPWFSSVTPEGGMQLGDRSLTYRSVDGPSVSLGSLTPFAPAWSSAATIGGVQVSNLSASSDSTVPEGKLGYSSVWGRINNTDPAMTAGGVQYGVPAGSNAVRYGLTPDVTLEGQVQSARALTTTGLGTTYSMGEWGTLQGGATQSHFDAAQGWRYNLGYNVKVFDTVRLGYGNELTSSGYGDLSTYQDGTTATSQFRNTFSAGVPISGWGELSGTYSGLRDTSGEMLERRYGISQSMMLSPNVRLAVGADHDVITGDYGVNMQLTMPLGGR</sequence>
<evidence type="ECO:0000256" key="2">
    <source>
        <dbReference type="SAM" id="SignalP"/>
    </source>
</evidence>
<evidence type="ECO:0000313" key="4">
    <source>
        <dbReference type="Proteomes" id="UP000194151"/>
    </source>
</evidence>
<feature type="region of interest" description="Disordered" evidence="1">
    <location>
        <begin position="120"/>
        <end position="166"/>
    </location>
</feature>
<feature type="signal peptide" evidence="2">
    <location>
        <begin position="1"/>
        <end position="28"/>
    </location>
</feature>
<name>A0A1W6YH34_9BORD</name>
<dbReference type="KEGG" id="bgv:CAL12_05550"/>
<gene>
    <name evidence="3" type="ORF">CAL12_05550</name>
</gene>
<dbReference type="AlphaFoldDB" id="A0A1W6YH34"/>
<feature type="chain" id="PRO_5013275446" description="Fimbrial protein" evidence="2">
    <location>
        <begin position="29"/>
        <end position="480"/>
    </location>
</feature>
<accession>A0A1W6YH34</accession>
<organism evidence="3 4">
    <name type="scientific">Bordetella genomosp. 8</name>
    <dbReference type="NCBI Taxonomy" id="1416806"/>
    <lineage>
        <taxon>Bacteria</taxon>
        <taxon>Pseudomonadati</taxon>
        <taxon>Pseudomonadota</taxon>
        <taxon>Betaproteobacteria</taxon>
        <taxon>Burkholderiales</taxon>
        <taxon>Alcaligenaceae</taxon>
        <taxon>Bordetella</taxon>
    </lineage>
</organism>
<dbReference type="STRING" id="1416806.CAL12_05550"/>
<proteinExistence type="predicted"/>
<feature type="compositionally biased region" description="Polar residues" evidence="1">
    <location>
        <begin position="144"/>
        <end position="153"/>
    </location>
</feature>
<feature type="compositionally biased region" description="Low complexity" evidence="1">
    <location>
        <begin position="120"/>
        <end position="138"/>
    </location>
</feature>
<evidence type="ECO:0000256" key="1">
    <source>
        <dbReference type="SAM" id="MobiDB-lite"/>
    </source>
</evidence>
<evidence type="ECO:0000313" key="3">
    <source>
        <dbReference type="EMBL" id="ARP80350.1"/>
    </source>
</evidence>
<protein>
    <recommendedName>
        <fullName evidence="5">Fimbrial protein</fullName>
    </recommendedName>
</protein>
<dbReference type="EMBL" id="CP021108">
    <property type="protein sequence ID" value="ARP80350.1"/>
    <property type="molecule type" value="Genomic_DNA"/>
</dbReference>
<keyword evidence="4" id="KW-1185">Reference proteome</keyword>
<dbReference type="OrthoDB" id="8676179at2"/>
<reference evidence="3 4" key="1">
    <citation type="submission" date="2017-05" db="EMBL/GenBank/DDBJ databases">
        <title>Complete and WGS of Bordetella genogroups.</title>
        <authorList>
            <person name="Spilker T."/>
            <person name="LiPuma J."/>
        </authorList>
    </citation>
    <scope>NUCLEOTIDE SEQUENCE [LARGE SCALE GENOMIC DNA]</scope>
    <source>
        <strain evidence="3 4">AU19157</strain>
    </source>
</reference>
<dbReference type="Proteomes" id="UP000194151">
    <property type="component" value="Chromosome"/>
</dbReference>